<reference evidence="1" key="2">
    <citation type="journal article" date="2015" name="Data Brief">
        <title>Shoot transcriptome of the giant reed, Arundo donax.</title>
        <authorList>
            <person name="Barrero R.A."/>
            <person name="Guerrero F.D."/>
            <person name="Moolhuijzen P."/>
            <person name="Goolsby J.A."/>
            <person name="Tidwell J."/>
            <person name="Bellgard S.E."/>
            <person name="Bellgard M.I."/>
        </authorList>
    </citation>
    <scope>NUCLEOTIDE SEQUENCE</scope>
    <source>
        <tissue evidence="1">Shoot tissue taken approximately 20 cm above the soil surface</tissue>
    </source>
</reference>
<dbReference type="EMBL" id="GBRH01217697">
    <property type="protein sequence ID" value="JAD80198.1"/>
    <property type="molecule type" value="Transcribed_RNA"/>
</dbReference>
<name>A0A0A9D0J5_ARUDO</name>
<accession>A0A0A9D0J5</accession>
<dbReference type="AlphaFoldDB" id="A0A0A9D0J5"/>
<evidence type="ECO:0000313" key="1">
    <source>
        <dbReference type="EMBL" id="JAD80198.1"/>
    </source>
</evidence>
<proteinExistence type="predicted"/>
<reference evidence="1" key="1">
    <citation type="submission" date="2014-09" db="EMBL/GenBank/DDBJ databases">
        <authorList>
            <person name="Magalhaes I.L.F."/>
            <person name="Oliveira U."/>
            <person name="Santos F.R."/>
            <person name="Vidigal T.H.D.A."/>
            <person name="Brescovit A.D."/>
            <person name="Santos A.J."/>
        </authorList>
    </citation>
    <scope>NUCLEOTIDE SEQUENCE</scope>
    <source>
        <tissue evidence="1">Shoot tissue taken approximately 20 cm above the soil surface</tissue>
    </source>
</reference>
<organism evidence="1">
    <name type="scientific">Arundo donax</name>
    <name type="common">Giant reed</name>
    <name type="synonym">Donax arundinaceus</name>
    <dbReference type="NCBI Taxonomy" id="35708"/>
    <lineage>
        <taxon>Eukaryota</taxon>
        <taxon>Viridiplantae</taxon>
        <taxon>Streptophyta</taxon>
        <taxon>Embryophyta</taxon>
        <taxon>Tracheophyta</taxon>
        <taxon>Spermatophyta</taxon>
        <taxon>Magnoliopsida</taxon>
        <taxon>Liliopsida</taxon>
        <taxon>Poales</taxon>
        <taxon>Poaceae</taxon>
        <taxon>PACMAD clade</taxon>
        <taxon>Arundinoideae</taxon>
        <taxon>Arundineae</taxon>
        <taxon>Arundo</taxon>
    </lineage>
</organism>
<protein>
    <submittedName>
        <fullName evidence="1">Uncharacterized protein</fullName>
    </submittedName>
</protein>
<sequence length="55" mass="6313">MLKNNIERTKIITAQLAVTSRRVASQQVFGVHIIRLKEDHGKYREPSPNVKDKVV</sequence>